<evidence type="ECO:0000313" key="2">
    <source>
        <dbReference type="EMBL" id="MFC3032647.1"/>
    </source>
</evidence>
<organism evidence="2 3">
    <name type="scientific">Pseudoalteromonas fenneropenaei</name>
    <dbReference type="NCBI Taxonomy" id="1737459"/>
    <lineage>
        <taxon>Bacteria</taxon>
        <taxon>Pseudomonadati</taxon>
        <taxon>Pseudomonadota</taxon>
        <taxon>Gammaproteobacteria</taxon>
        <taxon>Alteromonadales</taxon>
        <taxon>Pseudoalteromonadaceae</taxon>
        <taxon>Pseudoalteromonas</taxon>
    </lineage>
</organism>
<proteinExistence type="predicted"/>
<reference evidence="3" key="1">
    <citation type="journal article" date="2019" name="Int. J. Syst. Evol. Microbiol.">
        <title>The Global Catalogue of Microorganisms (GCM) 10K type strain sequencing project: providing services to taxonomists for standard genome sequencing and annotation.</title>
        <authorList>
            <consortium name="The Broad Institute Genomics Platform"/>
            <consortium name="The Broad Institute Genome Sequencing Center for Infectious Disease"/>
            <person name="Wu L."/>
            <person name="Ma J."/>
        </authorList>
    </citation>
    <scope>NUCLEOTIDE SEQUENCE [LARGE SCALE GENOMIC DNA]</scope>
    <source>
        <strain evidence="3">KCTC 42730</strain>
    </source>
</reference>
<accession>A0ABV7CJB8</accession>
<dbReference type="RefSeq" id="WP_377123355.1">
    <property type="nucleotide sequence ID" value="NZ_JBHRSD010000014.1"/>
</dbReference>
<dbReference type="SMART" id="SM00470">
    <property type="entry name" value="ParB"/>
    <property type="match status" value="1"/>
</dbReference>
<comment type="caution">
    <text evidence="2">The sequence shown here is derived from an EMBL/GenBank/DDBJ whole genome shotgun (WGS) entry which is preliminary data.</text>
</comment>
<keyword evidence="3" id="KW-1185">Reference proteome</keyword>
<dbReference type="InterPro" id="IPR036086">
    <property type="entry name" value="ParB/Sulfiredoxin_sf"/>
</dbReference>
<dbReference type="InterPro" id="IPR003115">
    <property type="entry name" value="ParB_N"/>
</dbReference>
<dbReference type="Gene3D" id="3.90.1530.10">
    <property type="entry name" value="Conserved hypothetical protein from pyrococcus furiosus pfu- 392566-001, ParB domain"/>
    <property type="match status" value="1"/>
</dbReference>
<evidence type="ECO:0000313" key="3">
    <source>
        <dbReference type="Proteomes" id="UP001595453"/>
    </source>
</evidence>
<evidence type="ECO:0000259" key="1">
    <source>
        <dbReference type="SMART" id="SM00470"/>
    </source>
</evidence>
<dbReference type="EMBL" id="JBHRSD010000014">
    <property type="protein sequence ID" value="MFC3032647.1"/>
    <property type="molecule type" value="Genomic_DNA"/>
</dbReference>
<dbReference type="Proteomes" id="UP001595453">
    <property type="component" value="Unassembled WGS sequence"/>
</dbReference>
<feature type="domain" description="ParB-like N-terminal" evidence="1">
    <location>
        <begin position="8"/>
        <end position="89"/>
    </location>
</feature>
<dbReference type="SUPFAM" id="SSF110849">
    <property type="entry name" value="ParB/Sulfiredoxin"/>
    <property type="match status" value="1"/>
</dbReference>
<name>A0ABV7CJB8_9GAMM</name>
<dbReference type="CDD" id="cd16400">
    <property type="entry name" value="ParB_Srx_like_nuclease"/>
    <property type="match status" value="1"/>
</dbReference>
<gene>
    <name evidence="2" type="ORF">ACFOEE_08955</name>
</gene>
<protein>
    <submittedName>
        <fullName evidence="2">ParB N-terminal domain-containing protein</fullName>
    </submittedName>
</protein>
<sequence length="131" mass="15165">MLLDKTLSFVNPATLKPNEEIIPERAQWLCEKITTEQLWRVPITVDSRSMSIMDGHHRYTVAMQLGLKRVPCLLLPYEEVEFWSTHPDLELTPQIVVEYANAGVRLPPKSTRHQFKTPLPDCNVSLKLLHY</sequence>